<gene>
    <name evidence="7" type="ORF">NDU88_002619</name>
</gene>
<dbReference type="FunFam" id="2.30.29.30:FF:000297">
    <property type="entry name" value="Sorting nexin 31"/>
    <property type="match status" value="1"/>
</dbReference>
<dbReference type="InterPro" id="IPR048767">
    <property type="entry name" value="SNX17-31_FERM_F2"/>
</dbReference>
<dbReference type="Gene3D" id="3.10.20.90">
    <property type="entry name" value="Phosphatidylinositol 3-kinase Catalytic Subunit, Chain A, domain 1"/>
    <property type="match status" value="1"/>
</dbReference>
<keyword evidence="3" id="KW-0653">Protein transport</keyword>
<dbReference type="InterPro" id="IPR040842">
    <property type="entry name" value="SNX17/31_FERM"/>
</dbReference>
<dbReference type="Gene3D" id="2.30.29.30">
    <property type="entry name" value="Pleckstrin-homology domain (PH domain)/Phosphotyrosine-binding domain (PTB)"/>
    <property type="match status" value="1"/>
</dbReference>
<evidence type="ECO:0000256" key="4">
    <source>
        <dbReference type="ARBA" id="ARBA00057444"/>
    </source>
</evidence>
<protein>
    <recommendedName>
        <fullName evidence="5">Sorting nexin-31</fullName>
    </recommendedName>
</protein>
<dbReference type="GO" id="GO:0035091">
    <property type="term" value="F:phosphatidylinositol binding"/>
    <property type="evidence" value="ECO:0007669"/>
    <property type="project" value="InterPro"/>
</dbReference>
<dbReference type="PANTHER" id="PTHR12431:SF15">
    <property type="entry name" value="SORTING NEXIN-31"/>
    <property type="match status" value="1"/>
</dbReference>
<dbReference type="GO" id="GO:0005769">
    <property type="term" value="C:early endosome"/>
    <property type="evidence" value="ECO:0007669"/>
    <property type="project" value="TreeGrafter"/>
</dbReference>
<dbReference type="InterPro" id="IPR048763">
    <property type="entry name" value="SNX17-31_FERM_F1"/>
</dbReference>
<evidence type="ECO:0000256" key="1">
    <source>
        <dbReference type="ARBA" id="ARBA00010883"/>
    </source>
</evidence>
<dbReference type="InterPro" id="IPR011993">
    <property type="entry name" value="PH-like_dom_sf"/>
</dbReference>
<feature type="domain" description="PX" evidence="6">
    <location>
        <begin position="1"/>
        <end position="107"/>
    </location>
</feature>
<comment type="similarity">
    <text evidence="1">Belongs to the sorting nexin family.</text>
</comment>
<dbReference type="Pfam" id="PF21271">
    <property type="entry name" value="SNX17-31_F2_FERM"/>
    <property type="match status" value="1"/>
</dbReference>
<dbReference type="InterPro" id="IPR001683">
    <property type="entry name" value="PX_dom"/>
</dbReference>
<dbReference type="SMART" id="SM00312">
    <property type="entry name" value="PX"/>
    <property type="match status" value="1"/>
</dbReference>
<name>A0AAV7UZ05_PLEWA</name>
<dbReference type="Proteomes" id="UP001066276">
    <property type="component" value="Chromosome 2_2"/>
</dbReference>
<dbReference type="FunFam" id="3.30.1520.10:FF:000008">
    <property type="entry name" value="Sorting nexin-17 isoform1"/>
    <property type="match status" value="1"/>
</dbReference>
<dbReference type="PROSITE" id="PS50195">
    <property type="entry name" value="PX"/>
    <property type="match status" value="1"/>
</dbReference>
<dbReference type="SUPFAM" id="SSF64268">
    <property type="entry name" value="PX domain"/>
    <property type="match status" value="1"/>
</dbReference>
<keyword evidence="8" id="KW-1185">Reference proteome</keyword>
<keyword evidence="2" id="KW-0813">Transport</keyword>
<dbReference type="EMBL" id="JANPWB010000004">
    <property type="protein sequence ID" value="KAJ1193320.1"/>
    <property type="molecule type" value="Genomic_DNA"/>
</dbReference>
<evidence type="ECO:0000256" key="5">
    <source>
        <dbReference type="ARBA" id="ARBA00071903"/>
    </source>
</evidence>
<evidence type="ECO:0000313" key="8">
    <source>
        <dbReference type="Proteomes" id="UP001066276"/>
    </source>
</evidence>
<organism evidence="7 8">
    <name type="scientific">Pleurodeles waltl</name>
    <name type="common">Iberian ribbed newt</name>
    <dbReference type="NCBI Taxonomy" id="8319"/>
    <lineage>
        <taxon>Eukaryota</taxon>
        <taxon>Metazoa</taxon>
        <taxon>Chordata</taxon>
        <taxon>Craniata</taxon>
        <taxon>Vertebrata</taxon>
        <taxon>Euteleostomi</taxon>
        <taxon>Amphibia</taxon>
        <taxon>Batrachia</taxon>
        <taxon>Caudata</taxon>
        <taxon>Salamandroidea</taxon>
        <taxon>Salamandridae</taxon>
        <taxon>Pleurodelinae</taxon>
        <taxon>Pleurodeles</taxon>
    </lineage>
</organism>
<evidence type="ECO:0000259" key="6">
    <source>
        <dbReference type="PROSITE" id="PS50195"/>
    </source>
</evidence>
<evidence type="ECO:0000256" key="2">
    <source>
        <dbReference type="ARBA" id="ARBA00022448"/>
    </source>
</evidence>
<dbReference type="Gene3D" id="1.20.80.60">
    <property type="match status" value="1"/>
</dbReference>
<accession>A0AAV7UZ05</accession>
<proteinExistence type="inferred from homology"/>
<dbReference type="Pfam" id="PF00787">
    <property type="entry name" value="PX"/>
    <property type="match status" value="1"/>
</dbReference>
<evidence type="ECO:0000313" key="7">
    <source>
        <dbReference type="EMBL" id="KAJ1193320.1"/>
    </source>
</evidence>
<reference evidence="7" key="1">
    <citation type="journal article" date="2022" name="bioRxiv">
        <title>Sequencing and chromosome-scale assembly of the giantPleurodeles waltlgenome.</title>
        <authorList>
            <person name="Brown T."/>
            <person name="Elewa A."/>
            <person name="Iarovenko S."/>
            <person name="Subramanian E."/>
            <person name="Araus A.J."/>
            <person name="Petzold A."/>
            <person name="Susuki M."/>
            <person name="Suzuki K.-i.T."/>
            <person name="Hayashi T."/>
            <person name="Toyoda A."/>
            <person name="Oliveira C."/>
            <person name="Osipova E."/>
            <person name="Leigh N.D."/>
            <person name="Simon A."/>
            <person name="Yun M.H."/>
        </authorList>
    </citation>
    <scope>NUCLEOTIDE SEQUENCE</scope>
    <source>
        <strain evidence="7">20211129_DDA</strain>
        <tissue evidence="7">Liver</tissue>
    </source>
</reference>
<sequence length="431" mass="50424">MHFSIPFTQDLVDSFGSRYVLYYLYLEGFLFCKVRYSDLHKWNEKLRRYFGSSVPPFPPKFYLAMTKSMADERRCQLERYLQNVGNNQNISSSELFIHYFKDLQMDTFRIQEHKVNLDVYLPNGRRIRIDVQTSDSAERVLEVVSHKLELHRELTGYFSLFLIRDPSTVLKRVVEFELPYVTVCSMTGGNLKLQIRKWYMDPALDSLLFDNHASVTLLYLQALQEIEQQWSRPSNEQLTKLKSLEKSGNYIQFLELMQDVWQYGYIQLDLCTTDHPEPDCEALISVGSQEMHCCVKLCNNTTEDITFKVNMIRCWEVTFLGAVDGVLTDDEKMELKFEYNAAGTWKWITVYTKQAFLLSSCLKKMLSEELLKQTKSNLEMQIEDPEFSKVTRTSSKLQQMVVPFGKNTEKSRISFAGNKNSTFPEIREEGL</sequence>
<dbReference type="Pfam" id="PF18116">
    <property type="entry name" value="SNX17_FERM_C"/>
    <property type="match status" value="1"/>
</dbReference>
<comment type="function">
    <text evidence="4">May be involved in protein trafficking.</text>
</comment>
<dbReference type="GO" id="GO:0032456">
    <property type="term" value="P:endocytic recycling"/>
    <property type="evidence" value="ECO:0007669"/>
    <property type="project" value="TreeGrafter"/>
</dbReference>
<dbReference type="AlphaFoldDB" id="A0AAV7UZ05"/>
<dbReference type="Gene3D" id="3.30.1520.10">
    <property type="entry name" value="Phox-like domain"/>
    <property type="match status" value="1"/>
</dbReference>
<dbReference type="GO" id="GO:0006886">
    <property type="term" value="P:intracellular protein transport"/>
    <property type="evidence" value="ECO:0007669"/>
    <property type="project" value="TreeGrafter"/>
</dbReference>
<evidence type="ECO:0000256" key="3">
    <source>
        <dbReference type="ARBA" id="ARBA00022927"/>
    </source>
</evidence>
<dbReference type="Pfam" id="PF21273">
    <property type="entry name" value="SNX17-27-31_F1_FERM"/>
    <property type="match status" value="1"/>
</dbReference>
<dbReference type="InterPro" id="IPR036871">
    <property type="entry name" value="PX_dom_sf"/>
</dbReference>
<dbReference type="PANTHER" id="PTHR12431">
    <property type="entry name" value="SORTING NEXIN 17 AND 27"/>
    <property type="match status" value="1"/>
</dbReference>
<comment type="caution">
    <text evidence="7">The sequence shown here is derived from an EMBL/GenBank/DDBJ whole genome shotgun (WGS) entry which is preliminary data.</text>
</comment>